<keyword evidence="1" id="KW-0802">TPR repeat</keyword>
<accession>A0A1V6NPF7</accession>
<comment type="caution">
    <text evidence="3">The sequence shown here is derived from an EMBL/GenBank/DDBJ whole genome shotgun (WGS) entry which is preliminary data.</text>
</comment>
<evidence type="ECO:0000256" key="1">
    <source>
        <dbReference type="PROSITE-ProRule" id="PRU00339"/>
    </source>
</evidence>
<name>A0A1V6NPF7_PENPO</name>
<dbReference type="InterPro" id="IPR011990">
    <property type="entry name" value="TPR-like_helical_dom_sf"/>
</dbReference>
<dbReference type="InterPro" id="IPR019734">
    <property type="entry name" value="TPR_rpt"/>
</dbReference>
<evidence type="ECO:0000313" key="4">
    <source>
        <dbReference type="Proteomes" id="UP000191408"/>
    </source>
</evidence>
<evidence type="ECO:0000313" key="3">
    <source>
        <dbReference type="EMBL" id="OQD66447.1"/>
    </source>
</evidence>
<reference evidence="4" key="1">
    <citation type="journal article" date="2017" name="Nat. Microbiol.">
        <title>Global analysis of biosynthetic gene clusters reveals vast potential of secondary metabolite production in Penicillium species.</title>
        <authorList>
            <person name="Nielsen J.C."/>
            <person name="Grijseels S."/>
            <person name="Prigent S."/>
            <person name="Ji B."/>
            <person name="Dainat J."/>
            <person name="Nielsen K.F."/>
            <person name="Frisvad J.C."/>
            <person name="Workman M."/>
            <person name="Nielsen J."/>
        </authorList>
    </citation>
    <scope>NUCLEOTIDE SEQUENCE [LARGE SCALE GENOMIC DNA]</scope>
    <source>
        <strain evidence="4">IBT 4502</strain>
    </source>
</reference>
<dbReference type="Gene3D" id="1.25.40.10">
    <property type="entry name" value="Tetratricopeptide repeat domain"/>
    <property type="match status" value="1"/>
</dbReference>
<dbReference type="InterPro" id="IPR001214">
    <property type="entry name" value="SET_dom"/>
</dbReference>
<dbReference type="SMART" id="SM00317">
    <property type="entry name" value="SET"/>
    <property type="match status" value="1"/>
</dbReference>
<dbReference type="Pfam" id="PF00856">
    <property type="entry name" value="SET"/>
    <property type="match status" value="1"/>
</dbReference>
<dbReference type="PROSITE" id="PS50005">
    <property type="entry name" value="TPR"/>
    <property type="match status" value="1"/>
</dbReference>
<dbReference type="STRING" id="60169.A0A1V6NPF7"/>
<proteinExistence type="predicted"/>
<dbReference type="InterPro" id="IPR046341">
    <property type="entry name" value="SET_dom_sf"/>
</dbReference>
<dbReference type="SUPFAM" id="SSF82199">
    <property type="entry name" value="SET domain"/>
    <property type="match status" value="1"/>
</dbReference>
<sequence length="744" mass="83874">MDRFLEDPEGEKLMSEHNRVLEAAEAVKGMQFAPKVTRHELLKQFKYRQKMNKDQPRGRANASTVDVSFAPPIYPPSLAPLEYLKKVMFKDLLLETHHKGSYILVRSITQAEKMTAAMAIVEDEQEDAIPLQLLNEKLRCHDGSVDKGQIFLVKEPYLTLTSVGEYGVRVDHVSDILFIPLFDKMVPSAWRQRLPEDEPSQWMAGDWLRMGNEYLNRGKFYSATEYYSKGLECSPTEEETHYLLYYRGMAFFQVDEWDAALRDLDAVPAGPKSDKALRGKAQTLYRLRRFRESCDVLTKLCKEHPEDAGAKNDFREAIARLAEQKKGGYNFKIMQEKASKTNPPLLDHATWIGPVTVRETKSQGRGLFTTEAVKVGDLLLCEKAFAYATEHPTRPRWGSSLHVNTETGTTIRGGQLALTSSTIEKLYKNPSLASAITDLHSGGFKQVSTDLIDGKPVVDTFHVARLISLNSFGSPTSSRGDHIHDALDASRSSERLHNCGIWPYASMINHSCMSNTHRAFIGDMMMIRAATDIPENTELTIWYLLPAPENQPMDFRHWGFECCCAMCADVRATEPRVLWARTRQREQIAMALEKKSRERAENLIESLAKTYPHPLEQVLRLGLWEPLTSIAGVYDSRKQHDEAREAVSRALAAVGFVIEGGVKGPLVVKKWGLAMDNLVGAWIILGKSLLKVAPERAMQAERYARMAYLISVGEEATFDATYGMSLKVAHEPRSEEGQVEGWVV</sequence>
<organism evidence="3 4">
    <name type="scientific">Penicillium polonicum</name>
    <dbReference type="NCBI Taxonomy" id="60169"/>
    <lineage>
        <taxon>Eukaryota</taxon>
        <taxon>Fungi</taxon>
        <taxon>Dikarya</taxon>
        <taxon>Ascomycota</taxon>
        <taxon>Pezizomycotina</taxon>
        <taxon>Eurotiomycetes</taxon>
        <taxon>Eurotiomycetidae</taxon>
        <taxon>Eurotiales</taxon>
        <taxon>Aspergillaceae</taxon>
        <taxon>Penicillium</taxon>
    </lineage>
</organism>
<dbReference type="EMBL" id="MDYM01000004">
    <property type="protein sequence ID" value="OQD66447.1"/>
    <property type="molecule type" value="Genomic_DNA"/>
</dbReference>
<dbReference type="OrthoDB" id="438641at2759"/>
<dbReference type="Proteomes" id="UP000191408">
    <property type="component" value="Unassembled WGS sequence"/>
</dbReference>
<dbReference type="Gene3D" id="2.170.270.10">
    <property type="entry name" value="SET domain"/>
    <property type="match status" value="1"/>
</dbReference>
<gene>
    <name evidence="3" type="ORF">PENPOL_c004G04241</name>
</gene>
<dbReference type="AlphaFoldDB" id="A0A1V6NPF7"/>
<dbReference type="SUPFAM" id="SSF48452">
    <property type="entry name" value="TPR-like"/>
    <property type="match status" value="1"/>
</dbReference>
<dbReference type="SMART" id="SM00028">
    <property type="entry name" value="TPR"/>
    <property type="match status" value="3"/>
</dbReference>
<dbReference type="PANTHER" id="PTHR47643">
    <property type="entry name" value="TPR DOMAIN PROTEIN (AFU_ORTHOLOGUE AFUA_5G12710)"/>
    <property type="match status" value="1"/>
</dbReference>
<dbReference type="PROSITE" id="PS50280">
    <property type="entry name" value="SET"/>
    <property type="match status" value="1"/>
</dbReference>
<feature type="repeat" description="TPR" evidence="1">
    <location>
        <begin position="204"/>
        <end position="237"/>
    </location>
</feature>
<keyword evidence="4" id="KW-1185">Reference proteome</keyword>
<feature type="domain" description="SET" evidence="2">
    <location>
        <begin position="353"/>
        <end position="544"/>
    </location>
</feature>
<evidence type="ECO:0000259" key="2">
    <source>
        <dbReference type="PROSITE" id="PS50280"/>
    </source>
</evidence>
<dbReference type="PANTHER" id="PTHR47643:SF2">
    <property type="entry name" value="TPR DOMAIN PROTEIN (AFU_ORTHOLOGUE AFUA_5G12710)"/>
    <property type="match status" value="1"/>
</dbReference>
<dbReference type="InterPro" id="IPR053209">
    <property type="entry name" value="Gramillin-biosynth_MTr"/>
</dbReference>
<protein>
    <recommendedName>
        <fullName evidence="2">SET domain-containing protein</fullName>
    </recommendedName>
</protein>